<proteinExistence type="predicted"/>
<dbReference type="Pfam" id="PF07963">
    <property type="entry name" value="N_methyl"/>
    <property type="match status" value="1"/>
</dbReference>
<dbReference type="PROSITE" id="PS00409">
    <property type="entry name" value="PROKAR_NTER_METHYL"/>
    <property type="match status" value="1"/>
</dbReference>
<reference evidence="1 2" key="1">
    <citation type="submission" date="2015-11" db="EMBL/GenBank/DDBJ databases">
        <title>Genomic analysis of 38 Legionella species identifies large and diverse effector repertoires.</title>
        <authorList>
            <person name="Burstein D."/>
            <person name="Amaro F."/>
            <person name="Zusman T."/>
            <person name="Lifshitz Z."/>
            <person name="Cohen O."/>
            <person name="Gilbert J.A."/>
            <person name="Pupko T."/>
            <person name="Shuman H.A."/>
            <person name="Segal G."/>
        </authorList>
    </citation>
    <scope>NUCLEOTIDE SEQUENCE [LARGE SCALE GENOMIC DNA]</scope>
    <source>
        <strain evidence="1 2">ATCC 49504</strain>
    </source>
</reference>
<protein>
    <submittedName>
        <fullName evidence="1">Uncharacterized protein</fullName>
    </submittedName>
</protein>
<keyword evidence="2" id="KW-1185">Reference proteome</keyword>
<dbReference type="AlphaFoldDB" id="A0A0W0TVX7"/>
<name>A0A0W0TVX7_9GAMM</name>
<evidence type="ECO:0000313" key="1">
    <source>
        <dbReference type="EMBL" id="KTC99875.1"/>
    </source>
</evidence>
<dbReference type="STRING" id="45065.Lgee_1130"/>
<dbReference type="PATRIC" id="fig|45065.4.peg.1212"/>
<gene>
    <name evidence="1" type="ORF">Lgee_1130</name>
</gene>
<organism evidence="1 2">
    <name type="scientific">Legionella geestiana</name>
    <dbReference type="NCBI Taxonomy" id="45065"/>
    <lineage>
        <taxon>Bacteria</taxon>
        <taxon>Pseudomonadati</taxon>
        <taxon>Pseudomonadota</taxon>
        <taxon>Gammaproteobacteria</taxon>
        <taxon>Legionellales</taxon>
        <taxon>Legionellaceae</taxon>
        <taxon>Legionella</taxon>
    </lineage>
</organism>
<dbReference type="EMBL" id="LNYC01000043">
    <property type="protein sequence ID" value="KTC99875.1"/>
    <property type="molecule type" value="Genomic_DNA"/>
</dbReference>
<comment type="caution">
    <text evidence="1">The sequence shown here is derived from an EMBL/GenBank/DDBJ whole genome shotgun (WGS) entry which is preliminary data.</text>
</comment>
<dbReference type="RefSeq" id="WP_081776768.1">
    <property type="nucleotide sequence ID" value="NZ_CAAAHN010000025.1"/>
</dbReference>
<sequence length="57" mass="6322">MEKGFTLPEVLIALFIVSGVGLLHTRHVLKAAAFIEESTDRLQLEIDAANQYEQHAS</sequence>
<dbReference type="NCBIfam" id="TIGR02532">
    <property type="entry name" value="IV_pilin_GFxxxE"/>
    <property type="match status" value="1"/>
</dbReference>
<dbReference type="Proteomes" id="UP000054785">
    <property type="component" value="Unassembled WGS sequence"/>
</dbReference>
<accession>A0A0W0TVX7</accession>
<evidence type="ECO:0000313" key="2">
    <source>
        <dbReference type="Proteomes" id="UP000054785"/>
    </source>
</evidence>
<dbReference type="InterPro" id="IPR012902">
    <property type="entry name" value="N_methyl_site"/>
</dbReference>